<evidence type="ECO:0000313" key="2">
    <source>
        <dbReference type="EMBL" id="QTW97802.1"/>
    </source>
</evidence>
<organism evidence="2">
    <name type="scientific">Riboviria sp</name>
    <dbReference type="NCBI Taxonomy" id="2585031"/>
    <lineage>
        <taxon>Viruses</taxon>
        <taxon>Riboviria</taxon>
    </lineage>
</organism>
<protein>
    <submittedName>
        <fullName evidence="2">Uncharacterized protein</fullName>
    </submittedName>
</protein>
<feature type="compositionally biased region" description="Low complexity" evidence="1">
    <location>
        <begin position="31"/>
        <end position="47"/>
    </location>
</feature>
<name>A0A8B0RK09_9VIRU</name>
<accession>A0A8B0RK09</accession>
<feature type="region of interest" description="Disordered" evidence="1">
    <location>
        <begin position="26"/>
        <end position="57"/>
    </location>
</feature>
<dbReference type="EMBL" id="MW452293">
    <property type="protein sequence ID" value="QTW97802.1"/>
    <property type="molecule type" value="Genomic_RNA"/>
</dbReference>
<reference evidence="2" key="1">
    <citation type="submission" date="2021-01" db="EMBL/GenBank/DDBJ databases">
        <authorList>
            <person name="Kang Y."/>
        </authorList>
    </citation>
    <scope>NUCLEOTIDE SEQUENCE</scope>
    <source>
        <strain evidence="2">YC066</strain>
    </source>
</reference>
<sequence>MMDSIIISLHTIYCYTMNRSISTQQLDRFRPNAQRRQSRRSNSLPRNDNPAYYKPKTAPRNNVKVVYLSEPTANIKTKFNGYVNYPDLFIKWQDLVSIVLRTAKNFSSKLTNKDFARLFTLADRSIKLHTTCNYVFEIQGQSDKGAKVMTIAMHGPPSANDIFINDSLNDIIAAVELIGAQKIIPQTLSNGKFFFTKVKLNSNNKESSIVNDKNSPSLFSDTIKLGLSSGSSKS</sequence>
<evidence type="ECO:0000256" key="1">
    <source>
        <dbReference type="SAM" id="MobiDB-lite"/>
    </source>
</evidence>
<proteinExistence type="predicted"/>